<dbReference type="Proteomes" id="UP000027222">
    <property type="component" value="Unassembled WGS sequence"/>
</dbReference>
<evidence type="ECO:0000313" key="2">
    <source>
        <dbReference type="Proteomes" id="UP000027222"/>
    </source>
</evidence>
<proteinExistence type="predicted"/>
<protein>
    <submittedName>
        <fullName evidence="1">Uncharacterized protein</fullName>
    </submittedName>
</protein>
<reference evidence="2" key="1">
    <citation type="journal article" date="2014" name="Proc. Natl. Acad. Sci. U.S.A.">
        <title>Extensive sampling of basidiomycete genomes demonstrates inadequacy of the white-rot/brown-rot paradigm for wood decay fungi.</title>
        <authorList>
            <person name="Riley R."/>
            <person name="Salamov A.A."/>
            <person name="Brown D.W."/>
            <person name="Nagy L.G."/>
            <person name="Floudas D."/>
            <person name="Held B.W."/>
            <person name="Levasseur A."/>
            <person name="Lombard V."/>
            <person name="Morin E."/>
            <person name="Otillar R."/>
            <person name="Lindquist E.A."/>
            <person name="Sun H."/>
            <person name="LaButti K.M."/>
            <person name="Schmutz J."/>
            <person name="Jabbour D."/>
            <person name="Luo H."/>
            <person name="Baker S.E."/>
            <person name="Pisabarro A.G."/>
            <person name="Walton J.D."/>
            <person name="Blanchette R.A."/>
            <person name="Henrissat B."/>
            <person name="Martin F."/>
            <person name="Cullen D."/>
            <person name="Hibbett D.S."/>
            <person name="Grigoriev I.V."/>
        </authorList>
    </citation>
    <scope>NUCLEOTIDE SEQUENCE [LARGE SCALE GENOMIC DNA]</scope>
    <source>
        <strain evidence="2">CBS 339.88</strain>
    </source>
</reference>
<keyword evidence="2" id="KW-1185">Reference proteome</keyword>
<dbReference type="HOGENOM" id="CLU_773983_0_0_1"/>
<evidence type="ECO:0000313" key="1">
    <source>
        <dbReference type="EMBL" id="KDR65308.1"/>
    </source>
</evidence>
<dbReference type="AlphaFoldDB" id="A0A067SEV3"/>
<dbReference type="EMBL" id="KL142458">
    <property type="protein sequence ID" value="KDR65308.1"/>
    <property type="molecule type" value="Genomic_DNA"/>
</dbReference>
<accession>A0A067SEV3</accession>
<gene>
    <name evidence="1" type="ORF">GALMADRAFT_217604</name>
</gene>
<name>A0A067SEV3_GALM3</name>
<organism evidence="1 2">
    <name type="scientific">Galerina marginata (strain CBS 339.88)</name>
    <dbReference type="NCBI Taxonomy" id="685588"/>
    <lineage>
        <taxon>Eukaryota</taxon>
        <taxon>Fungi</taxon>
        <taxon>Dikarya</taxon>
        <taxon>Basidiomycota</taxon>
        <taxon>Agaricomycotina</taxon>
        <taxon>Agaricomycetes</taxon>
        <taxon>Agaricomycetidae</taxon>
        <taxon>Agaricales</taxon>
        <taxon>Agaricineae</taxon>
        <taxon>Strophariaceae</taxon>
        <taxon>Galerina</taxon>
    </lineage>
</organism>
<sequence length="358" mass="39451">MHNLARDRNLNYNRGWLEVHWPGAVFIGSVWAGRRVGERGVTGKSHSGAEHERVKAAIASTQLGPPVKEASGLAAADVERVGSKGFKKHVEKIIWWTKHRATESSKLHSHFEVGSNTRNSCFWPLSLALVVPIGLAKFPSWRILYPNGFNFLNSDSVLVTLLKLSSLDLPRTSGLNVHRLLGSFLESRRNGIDLKGFKRGKRASDKDRYHRAFSLKFPACTPHHYNLKPFFYASFTYLVSDSKYKYIRTLLPVAVSEFQFSGGWEWKWVAGAAGAGSAPIANASVSEKGNSNSKESSRGHWLCLLLPALASEWVLSSPLMMSGTISPGEEHVKLISFEIDLVIAATAAFEAKAPPASP</sequence>